<sequence length="338" mass="36644">MIKWRGLGIGIGGGSFRGFLLRRRRSAKEGAAAAADPGGALASSRGHHPQQPPVRCATMSSIGSVGRNGGLLNGGLLPANGGVKKDNSAPAMASANGGTANGPLLETTTVKKGLLWQQWDKFFSRWKERYFVLTKDYLACFKKESKSVLEQLPRLPAAAAAIGQGRRGGGGRSRRCAGFLARPPPAAAARVKKDNSAPAMASANGGTANGPLLETTTVKKGLLWQQWDKFFSRWKERYFVLTKDYLACFKKESKVNLADVEGLQWADKKRTGVIALRVGTEGQLLLWTNCGLDDWMFALRDAIGRSKGRREALRKAHTLGPQFYEAGLTKSHLYTSPW</sequence>
<dbReference type="EMBL" id="CM023483">
    <property type="protein sequence ID" value="KAH6936277.1"/>
    <property type="molecule type" value="Genomic_DNA"/>
</dbReference>
<evidence type="ECO:0000313" key="2">
    <source>
        <dbReference type="Proteomes" id="UP000821845"/>
    </source>
</evidence>
<gene>
    <name evidence="1" type="ORF">HPB50_015207</name>
</gene>
<dbReference type="Proteomes" id="UP000821845">
    <property type="component" value="Chromosome 3"/>
</dbReference>
<keyword evidence="2" id="KW-1185">Reference proteome</keyword>
<reference evidence="1" key="1">
    <citation type="submission" date="2020-05" db="EMBL/GenBank/DDBJ databases">
        <title>Large-scale comparative analyses of tick genomes elucidate their genetic diversity and vector capacities.</title>
        <authorList>
            <person name="Jia N."/>
            <person name="Wang J."/>
            <person name="Shi W."/>
            <person name="Du L."/>
            <person name="Sun Y."/>
            <person name="Zhan W."/>
            <person name="Jiang J."/>
            <person name="Wang Q."/>
            <person name="Zhang B."/>
            <person name="Ji P."/>
            <person name="Sakyi L.B."/>
            <person name="Cui X."/>
            <person name="Yuan T."/>
            <person name="Jiang B."/>
            <person name="Yang W."/>
            <person name="Lam T.T.-Y."/>
            <person name="Chang Q."/>
            <person name="Ding S."/>
            <person name="Wang X."/>
            <person name="Zhu J."/>
            <person name="Ruan X."/>
            <person name="Zhao L."/>
            <person name="Wei J."/>
            <person name="Que T."/>
            <person name="Du C."/>
            <person name="Cheng J."/>
            <person name="Dai P."/>
            <person name="Han X."/>
            <person name="Huang E."/>
            <person name="Gao Y."/>
            <person name="Liu J."/>
            <person name="Shao H."/>
            <person name="Ye R."/>
            <person name="Li L."/>
            <person name="Wei W."/>
            <person name="Wang X."/>
            <person name="Wang C."/>
            <person name="Yang T."/>
            <person name="Huo Q."/>
            <person name="Li W."/>
            <person name="Guo W."/>
            <person name="Chen H."/>
            <person name="Zhou L."/>
            <person name="Ni X."/>
            <person name="Tian J."/>
            <person name="Zhou Y."/>
            <person name="Sheng Y."/>
            <person name="Liu T."/>
            <person name="Pan Y."/>
            <person name="Xia L."/>
            <person name="Li J."/>
            <person name="Zhao F."/>
            <person name="Cao W."/>
        </authorList>
    </citation>
    <scope>NUCLEOTIDE SEQUENCE</scope>
    <source>
        <strain evidence="1">Hyas-2018</strain>
    </source>
</reference>
<protein>
    <submittedName>
        <fullName evidence="1">Uncharacterized protein</fullName>
    </submittedName>
</protein>
<evidence type="ECO:0000313" key="1">
    <source>
        <dbReference type="EMBL" id="KAH6936277.1"/>
    </source>
</evidence>
<proteinExistence type="predicted"/>
<comment type="caution">
    <text evidence="1">The sequence shown here is derived from an EMBL/GenBank/DDBJ whole genome shotgun (WGS) entry which is preliminary data.</text>
</comment>
<name>A0ACB7ST30_HYAAI</name>
<organism evidence="1 2">
    <name type="scientific">Hyalomma asiaticum</name>
    <name type="common">Tick</name>
    <dbReference type="NCBI Taxonomy" id="266040"/>
    <lineage>
        <taxon>Eukaryota</taxon>
        <taxon>Metazoa</taxon>
        <taxon>Ecdysozoa</taxon>
        <taxon>Arthropoda</taxon>
        <taxon>Chelicerata</taxon>
        <taxon>Arachnida</taxon>
        <taxon>Acari</taxon>
        <taxon>Parasitiformes</taxon>
        <taxon>Ixodida</taxon>
        <taxon>Ixodoidea</taxon>
        <taxon>Ixodidae</taxon>
        <taxon>Hyalomminae</taxon>
        <taxon>Hyalomma</taxon>
    </lineage>
</organism>
<accession>A0ACB7ST30</accession>